<evidence type="ECO:0000256" key="1">
    <source>
        <dbReference type="SAM" id="MobiDB-lite"/>
    </source>
</evidence>
<dbReference type="InterPro" id="IPR021295">
    <property type="entry name" value="DUF2867"/>
</dbReference>
<reference evidence="3" key="1">
    <citation type="submission" date="2020-05" db="EMBL/GenBank/DDBJ databases">
        <authorList>
            <person name="Chiriac C."/>
            <person name="Salcher M."/>
            <person name="Ghai R."/>
            <person name="Kavagutti S V."/>
        </authorList>
    </citation>
    <scope>NUCLEOTIDE SEQUENCE</scope>
</reference>
<evidence type="ECO:0000259" key="2">
    <source>
        <dbReference type="Pfam" id="PF13460"/>
    </source>
</evidence>
<dbReference type="InterPro" id="IPR051207">
    <property type="entry name" value="ComplexI_NDUFA9_subunit"/>
</dbReference>
<proteinExistence type="predicted"/>
<dbReference type="Gene3D" id="3.30.530.20">
    <property type="match status" value="1"/>
</dbReference>
<dbReference type="AlphaFoldDB" id="A0A6J7FMX8"/>
<dbReference type="PANTHER" id="PTHR12126">
    <property type="entry name" value="NADH-UBIQUINONE OXIDOREDUCTASE 39 KDA SUBUNIT-RELATED"/>
    <property type="match status" value="1"/>
</dbReference>
<dbReference type="InterPro" id="IPR016040">
    <property type="entry name" value="NAD(P)-bd_dom"/>
</dbReference>
<dbReference type="InterPro" id="IPR036291">
    <property type="entry name" value="NAD(P)-bd_dom_sf"/>
</dbReference>
<organism evidence="3">
    <name type="scientific">freshwater metagenome</name>
    <dbReference type="NCBI Taxonomy" id="449393"/>
    <lineage>
        <taxon>unclassified sequences</taxon>
        <taxon>metagenomes</taxon>
        <taxon>ecological metagenomes</taxon>
    </lineage>
</organism>
<accession>A0A6J7FMX8</accession>
<dbReference type="SUPFAM" id="SSF55961">
    <property type="entry name" value="Bet v1-like"/>
    <property type="match status" value="1"/>
</dbReference>
<dbReference type="GO" id="GO:0044877">
    <property type="term" value="F:protein-containing complex binding"/>
    <property type="evidence" value="ECO:0007669"/>
    <property type="project" value="TreeGrafter"/>
</dbReference>
<name>A0A6J7FMX8_9ZZZZ</name>
<dbReference type="Pfam" id="PF11066">
    <property type="entry name" value="DUF2867"/>
    <property type="match status" value="1"/>
</dbReference>
<dbReference type="EMBL" id="CAFBLP010000150">
    <property type="protein sequence ID" value="CAB4896856.1"/>
    <property type="molecule type" value="Genomic_DNA"/>
</dbReference>
<evidence type="ECO:0000313" key="3">
    <source>
        <dbReference type="EMBL" id="CAB4896856.1"/>
    </source>
</evidence>
<dbReference type="SUPFAM" id="SSF51735">
    <property type="entry name" value="NAD(P)-binding Rossmann-fold domains"/>
    <property type="match status" value="1"/>
</dbReference>
<dbReference type="Pfam" id="PF13460">
    <property type="entry name" value="NAD_binding_10"/>
    <property type="match status" value="1"/>
</dbReference>
<gene>
    <name evidence="3" type="ORF">UFOPK3376_03198</name>
</gene>
<protein>
    <submittedName>
        <fullName evidence="3">Unannotated protein</fullName>
    </submittedName>
</protein>
<sequence length="533" mass="57804">MNPNEPPQADRSQSVAPGALVLVTGASGYVGGRLVAVLLERGYRVRCLVRTPAKVLLAPWHTSVEIVQGDVGGDLTEAMAGVDAAFYLVHSIGSSAEWAEHDRAVAENFRRTAESAGIRRIIYLGGLGDHSSGNLSEHLASRQEVGAELAKGSVPVVELRAAVVIGSGSASFEMLRYLVEVLPAMVTPRWVDTKCQPVAVRDVLHFLAESLMADVAGRVLDVGGPEVLTYREMMAQYAEIAGLRRRIVVPVPFLTPGLSSRWIGLVTPIPPMLARPLIESLVNDVIVTGDAAAEVMPIEQLSYREAVELALGRSIRGDVPTSWAHAELGGRPPAEPQPTDPAWSGGTVNLDQRERHVAATPAELFQVVCSIGGRQGWYAGDPLWSLRGLLDSLIGGVGMRRGRLHPHQLSVGDPLDFWRVESLVPDSLLRLRAEMRLPGDAWLQWQIEPDGAGATITQTARFHPRGLLGRLYWIAVAPFHRFIFPGLLGGIAADAERLHSFVQLPRRDAPDARTAPSESERTNDEEPTAWLNH</sequence>
<feature type="domain" description="NAD(P)-binding" evidence="2">
    <location>
        <begin position="25"/>
        <end position="130"/>
    </location>
</feature>
<dbReference type="Gene3D" id="3.40.50.720">
    <property type="entry name" value="NAD(P)-binding Rossmann-like Domain"/>
    <property type="match status" value="1"/>
</dbReference>
<dbReference type="PANTHER" id="PTHR12126:SF11">
    <property type="entry name" value="NADH DEHYDROGENASE [UBIQUINONE] 1 ALPHA SUBCOMPLEX SUBUNIT 9, MITOCHONDRIAL"/>
    <property type="match status" value="1"/>
</dbReference>
<feature type="region of interest" description="Disordered" evidence="1">
    <location>
        <begin position="506"/>
        <end position="533"/>
    </location>
</feature>
<dbReference type="InterPro" id="IPR023393">
    <property type="entry name" value="START-like_dom_sf"/>
</dbReference>